<feature type="domain" description="NADP-dependent oxidoreductase" evidence="5">
    <location>
        <begin position="16"/>
        <end position="336"/>
    </location>
</feature>
<keyword evidence="1" id="KW-0521">NADP</keyword>
<evidence type="ECO:0000313" key="7">
    <source>
        <dbReference type="Proteomes" id="UP000246569"/>
    </source>
</evidence>
<evidence type="ECO:0000256" key="4">
    <source>
        <dbReference type="ARBA" id="ARBA00070119"/>
    </source>
</evidence>
<dbReference type="EMBL" id="QGTJ01000007">
    <property type="protein sequence ID" value="PWV60457.1"/>
    <property type="molecule type" value="Genomic_DNA"/>
</dbReference>
<dbReference type="OrthoDB" id="9772407at2"/>
<gene>
    <name evidence="6" type="ORF">C7443_10718</name>
</gene>
<sequence length="345" mass="38409">MRHTRLPHTDLDVSCICLGTMTWGEQNTEADAHAQLDYAIAHGINFIDTAEMYAVPPRAATQGLTERYIGNWLARRGKRDDLVIATKVAGAARNMDYLREPPIRLDRRNIRAACDASLRRLQTDYIDLYQVHWPDREANFFGPLGYTPSERPAVAIEETLAALAELVQEGKVRHLGVSNETPWGLMRYLRATERDNLPPIATIQNPYNLLNRTFEIGLAEMCFREQVALLAYSPLAMGLLSGKYLDGARPAAARLTLFERFSRYASPQSIEPVRAYVALAHDHGLDPAQMALAWVNAQPWLGANIIGATSMAQLASDIASIDIELPAEVLTEIDAIHLRQPNPCP</sequence>
<evidence type="ECO:0000256" key="3">
    <source>
        <dbReference type="ARBA" id="ARBA00038157"/>
    </source>
</evidence>
<name>A0A317MSS0_9GAMM</name>
<reference evidence="6 7" key="1">
    <citation type="submission" date="2018-05" db="EMBL/GenBank/DDBJ databases">
        <title>Genomic Encyclopedia of Type Strains, Phase IV (KMG-IV): sequencing the most valuable type-strain genomes for metagenomic binning, comparative biology and taxonomic classification.</title>
        <authorList>
            <person name="Goeker M."/>
        </authorList>
    </citation>
    <scope>NUCLEOTIDE SEQUENCE [LARGE SCALE GENOMIC DNA]</scope>
    <source>
        <strain evidence="6 7">DSM 23606</strain>
    </source>
</reference>
<dbReference type="AlphaFoldDB" id="A0A317MSS0"/>
<dbReference type="FunFam" id="3.20.20.100:FF:000005">
    <property type="entry name" value="NADP(H)-dependent aldo-keto reductase"/>
    <property type="match status" value="1"/>
</dbReference>
<dbReference type="PANTHER" id="PTHR43364:SF17">
    <property type="entry name" value="ALDO KETO REDUCTASE"/>
    <property type="match status" value="1"/>
</dbReference>
<dbReference type="InterPro" id="IPR023210">
    <property type="entry name" value="NADP_OxRdtase_dom"/>
</dbReference>
<accession>A0A317MSS0</accession>
<comment type="similarity">
    <text evidence="3">Belongs to the aldo/keto reductase family. Aldo/keto reductase 2 subfamily.</text>
</comment>
<proteinExistence type="inferred from homology"/>
<dbReference type="RefSeq" id="WP_110018953.1">
    <property type="nucleotide sequence ID" value="NZ_QGTJ01000007.1"/>
</dbReference>
<dbReference type="Pfam" id="PF00248">
    <property type="entry name" value="Aldo_ket_red"/>
    <property type="match status" value="1"/>
</dbReference>
<evidence type="ECO:0000256" key="1">
    <source>
        <dbReference type="ARBA" id="ARBA00022857"/>
    </source>
</evidence>
<dbReference type="SUPFAM" id="SSF51430">
    <property type="entry name" value="NAD(P)-linked oxidoreductase"/>
    <property type="match status" value="1"/>
</dbReference>
<dbReference type="GO" id="GO:0016491">
    <property type="term" value="F:oxidoreductase activity"/>
    <property type="evidence" value="ECO:0007669"/>
    <property type="project" value="UniProtKB-KW"/>
</dbReference>
<comment type="caution">
    <text evidence="6">The sequence shown here is derived from an EMBL/GenBank/DDBJ whole genome shotgun (WGS) entry which is preliminary data.</text>
</comment>
<dbReference type="PANTHER" id="PTHR43364">
    <property type="entry name" value="NADH-SPECIFIC METHYLGLYOXAL REDUCTASE-RELATED"/>
    <property type="match status" value="1"/>
</dbReference>
<keyword evidence="7" id="KW-1185">Reference proteome</keyword>
<evidence type="ECO:0000259" key="5">
    <source>
        <dbReference type="Pfam" id="PF00248"/>
    </source>
</evidence>
<protein>
    <recommendedName>
        <fullName evidence="4">Protein tas</fullName>
    </recommendedName>
</protein>
<dbReference type="Gene3D" id="3.20.20.100">
    <property type="entry name" value="NADP-dependent oxidoreductase domain"/>
    <property type="match status" value="1"/>
</dbReference>
<organism evidence="6 7">
    <name type="scientific">Plasticicumulans acidivorans</name>
    <dbReference type="NCBI Taxonomy" id="886464"/>
    <lineage>
        <taxon>Bacteria</taxon>
        <taxon>Pseudomonadati</taxon>
        <taxon>Pseudomonadota</taxon>
        <taxon>Gammaproteobacteria</taxon>
        <taxon>Candidatus Competibacteraceae</taxon>
        <taxon>Plasticicumulans</taxon>
    </lineage>
</organism>
<evidence type="ECO:0000313" key="6">
    <source>
        <dbReference type="EMBL" id="PWV60457.1"/>
    </source>
</evidence>
<dbReference type="InterPro" id="IPR036812">
    <property type="entry name" value="NAD(P)_OxRdtase_dom_sf"/>
</dbReference>
<keyword evidence="2" id="KW-0560">Oxidoreductase</keyword>
<evidence type="ECO:0000256" key="2">
    <source>
        <dbReference type="ARBA" id="ARBA00023002"/>
    </source>
</evidence>
<dbReference type="NCBIfam" id="NF007912">
    <property type="entry name" value="PRK10625.1"/>
    <property type="match status" value="1"/>
</dbReference>
<dbReference type="CDD" id="cd19094">
    <property type="entry name" value="AKR_Tas-like"/>
    <property type="match status" value="1"/>
</dbReference>
<dbReference type="InterPro" id="IPR050523">
    <property type="entry name" value="AKR_Detox_Biosynth"/>
</dbReference>
<dbReference type="Proteomes" id="UP000246569">
    <property type="component" value="Unassembled WGS sequence"/>
</dbReference>